<evidence type="ECO:0000313" key="1">
    <source>
        <dbReference type="EMBL" id="CUH67665.1"/>
    </source>
</evidence>
<dbReference type="STRING" id="53501.SAMN04488043_101122"/>
<protein>
    <submittedName>
        <fullName evidence="1">Uncharacterized protein</fullName>
    </submittedName>
</protein>
<keyword evidence="2" id="KW-1185">Reference proteome</keyword>
<evidence type="ECO:0000313" key="2">
    <source>
        <dbReference type="Proteomes" id="UP000051587"/>
    </source>
</evidence>
<dbReference type="EMBL" id="CYSA01000026">
    <property type="protein sequence ID" value="CUH67665.1"/>
    <property type="molecule type" value="Genomic_DNA"/>
</dbReference>
<gene>
    <name evidence="1" type="ORF">TG4357_03138</name>
</gene>
<reference evidence="1 2" key="1">
    <citation type="submission" date="2015-09" db="EMBL/GenBank/DDBJ databases">
        <authorList>
            <consortium name="Swine Surveillance"/>
        </authorList>
    </citation>
    <scope>NUCLEOTIDE SEQUENCE [LARGE SCALE GENOMIC DNA]</scope>
    <source>
        <strain evidence="1 2">CECT 4357</strain>
    </source>
</reference>
<name>A0A0P1FIN4_THAGE</name>
<proteinExistence type="predicted"/>
<dbReference type="Proteomes" id="UP000051587">
    <property type="component" value="Unassembled WGS sequence"/>
</dbReference>
<sequence length="58" mass="6991">MILIFLRLFMKCQRHMSFPQIQIWQIAEDVFKILWILNFANLSLLLAMLFIESTGKKF</sequence>
<accession>A0A0P1FIN4</accession>
<dbReference type="AlphaFoldDB" id="A0A0P1FIN4"/>
<organism evidence="1 2">
    <name type="scientific">Thalassovita gelatinovora</name>
    <name type="common">Thalassobius gelatinovorus</name>
    <dbReference type="NCBI Taxonomy" id="53501"/>
    <lineage>
        <taxon>Bacteria</taxon>
        <taxon>Pseudomonadati</taxon>
        <taxon>Pseudomonadota</taxon>
        <taxon>Alphaproteobacteria</taxon>
        <taxon>Rhodobacterales</taxon>
        <taxon>Roseobacteraceae</taxon>
        <taxon>Thalassovita</taxon>
    </lineage>
</organism>